<dbReference type="EMBL" id="CP029145">
    <property type="protein sequence ID" value="AWM34042.1"/>
    <property type="molecule type" value="Genomic_DNA"/>
</dbReference>
<dbReference type="Proteomes" id="UP000245999">
    <property type="component" value="Chromosome"/>
</dbReference>
<gene>
    <name evidence="1" type="ORF">DDQ68_15350</name>
</gene>
<dbReference type="OrthoDB" id="1115009at2"/>
<evidence type="ECO:0000313" key="2">
    <source>
        <dbReference type="Proteomes" id="UP000245999"/>
    </source>
</evidence>
<protein>
    <recommendedName>
        <fullName evidence="3">DUF4249 domain-containing protein</fullName>
    </recommendedName>
</protein>
<evidence type="ECO:0008006" key="3">
    <source>
        <dbReference type="Google" id="ProtNLM"/>
    </source>
</evidence>
<dbReference type="PROSITE" id="PS51257">
    <property type="entry name" value="PROKAR_LIPOPROTEIN"/>
    <property type="match status" value="1"/>
</dbReference>
<dbReference type="KEGG" id="hnv:DDQ68_15350"/>
<dbReference type="RefSeq" id="WP_109657091.1">
    <property type="nucleotide sequence ID" value="NZ_CP029145.1"/>
</dbReference>
<sequence length="331" mass="35746">MKTFLWLLLATAGALVGCESVVSVEPPAHTPRLALTYTVTNGVARAGNWQFYGDARDLYVSTSQSVLATKKLAGRTDATVELRDAAGQVVEQFRAVNRGLYNNDTLRGYYVPTRGYVGQPGQRYTLRASAPGVEAVEATLALPALPTLGAGSFVPDSPTSSSPYNNPTGRLSFAVLDDAATADYYLAYARVLDANGQPWGGVYQDNSGRDNQGPDVNLNRFDLSEPGIFYQTLPVSDAGRNGQRLVYSGKVRFYYNPPSGYGNHPNPPAPAFIEVLVSSIPVDTYNYYLSVQRYYDTENSIFAEPAPLRSNVPGGYGLFAGASDVVLRIPL</sequence>
<evidence type="ECO:0000313" key="1">
    <source>
        <dbReference type="EMBL" id="AWM34042.1"/>
    </source>
</evidence>
<organism evidence="1 2">
    <name type="scientific">Hymenobacter nivis</name>
    <dbReference type="NCBI Taxonomy" id="1850093"/>
    <lineage>
        <taxon>Bacteria</taxon>
        <taxon>Pseudomonadati</taxon>
        <taxon>Bacteroidota</taxon>
        <taxon>Cytophagia</taxon>
        <taxon>Cytophagales</taxon>
        <taxon>Hymenobacteraceae</taxon>
        <taxon>Hymenobacter</taxon>
    </lineage>
</organism>
<keyword evidence="2" id="KW-1185">Reference proteome</keyword>
<dbReference type="Pfam" id="PF14054">
    <property type="entry name" value="DUF4249"/>
    <property type="match status" value="1"/>
</dbReference>
<name>A0A2Z3GPK0_9BACT</name>
<proteinExistence type="predicted"/>
<dbReference type="InterPro" id="IPR025345">
    <property type="entry name" value="DUF4249"/>
</dbReference>
<dbReference type="AlphaFoldDB" id="A0A2Z3GPK0"/>
<reference evidence="2" key="1">
    <citation type="submission" date="2018-04" db="EMBL/GenBank/DDBJ databases">
        <title>Complete genome of Antarctic heterotrophic bacterium Hymenobacter nivis.</title>
        <authorList>
            <person name="Terashima M."/>
        </authorList>
    </citation>
    <scope>NUCLEOTIDE SEQUENCE [LARGE SCALE GENOMIC DNA]</scope>
    <source>
        <strain evidence="2">NBRC 111535</strain>
    </source>
</reference>
<accession>A0A2Z3GPK0</accession>